<keyword evidence="2" id="KW-0862">Zinc</keyword>
<evidence type="ECO:0000313" key="6">
    <source>
        <dbReference type="EMBL" id="KUK78757.1"/>
    </source>
</evidence>
<evidence type="ECO:0000259" key="4">
    <source>
        <dbReference type="PROSITE" id="PS51192"/>
    </source>
</evidence>
<keyword evidence="2" id="KW-0863">Zinc-finger</keyword>
<feature type="domain" description="Helicase ATP-binding" evidence="4">
    <location>
        <begin position="752"/>
        <end position="911"/>
    </location>
</feature>
<dbReference type="GO" id="GO:0008270">
    <property type="term" value="F:zinc ion binding"/>
    <property type="evidence" value="ECO:0007669"/>
    <property type="project" value="UniProtKB-KW"/>
</dbReference>
<comment type="caution">
    <text evidence="6">The sequence shown here is derived from an EMBL/GenBank/DDBJ whole genome shotgun (WGS) entry which is preliminary data.</text>
</comment>
<dbReference type="InterPro" id="IPR007527">
    <property type="entry name" value="Znf_SWIM"/>
</dbReference>
<keyword evidence="2" id="KW-0479">Metal-binding</keyword>
<sequence>MEDMRQLTANFFWQKFSFSLSLKKIKESALSSEWIMAIQFGKTWWGEHWLRSLENVDYNNRLPRGASYARQGHVLSVKIKENEMQARVKGSRATPYRVTIIVPPFFEEEVDKLIDRIATQPALISKLLNRELDPAILTIAEEAGLRVFPRQWTDFKMQCSCPDWAVPCKHLAAVIYMISREIDNNPFLVFEMHRVNLIGELKKRGIFVKEQKKNGIPSLHALWTPKGKKMTVPDEERAYERVDFSQLHPIAEPLVQLLPDAPPFYPGGNFKEIYAVQFNRLTKEAGRLLNKRLDFEALFPSQDDGEVISHHTRLAFTLDRNNEVSVSMGNGTMNNVTTLPALFPQLFGLNPDYLPDYQPSVAAAHKLLFAAIHLVANGNIVPQIIQLENGHAMVRWMPAMIDEQVRTLIHRLTEILPAGLLQTAYKSRQSVKMRPIGNQTVELLSLFISTLVRTASKPATGDLIADLFFKGKSHDFTGVGEKGITGGIKVWLDRYHLTEETYKPVITVSETDTDAFEVAVHIENREQPDAAPIPLSTVLKEDEFAQQRFKILQNVSLLTPFIRGLDTHINLGGSHPIRFSREEFSPFLMEILPAIRLLNIKILLPKSLQQLLRPKVSVLLKRKSDQTGFVNIDDLLAFDWRVALGDTLLSPEEFQQLLKNASGLIRFKERYIYVNEAEIEKLNRALASNKPLNAYQLFQTALSEEYEGAPVALTDEVRQMMAELTSVEEIPLPQELNAQLRPYQHRGYSWMYRNSRIGFGSIIADDMGLGKTVQVISILLKLKEEKAINDKLKALVVVPTGLLTNWQTEIARFAPSLSTHIYHGTARDLKRFDADVMLTTYGVARGDSDLLRKQKWQVMVIDEAQNIKNQDAAQSKAIKSIPANIRIAMSGTPVENRLSEFWSIMDFTNKGYLGTAKSFREEYATPIQLFNDEQVVQRFRKITSPFMMRRMKTDKTIISDLPDKVEQNQYALLTKQQAALYEKTMQAAMEEIEGYSDNGDNQTLFKRQGLVLQMILALKQICNHPAQFLKNGNWDPALSGKVQLLFELLDSMNDAGEKVLIFTQFREMGAMLEKMIAEHLGDRPLFYHGGCSITQRQEMVERFQTNRADKVFILSLKAAGTGLNLTAASQVVHFDLWWNPAVENQATDRAYRIGQKKNVLVHRMITKDSFEEKIDAMIQRKKQLADMTVSTGENWIGKLSNKELREIFNVATLS</sequence>
<feature type="domain" description="Helicase C-terminal" evidence="5">
    <location>
        <begin position="1044"/>
        <end position="1200"/>
    </location>
</feature>
<accession>A0A117M1B0</accession>
<dbReference type="PROSITE" id="PS51192">
    <property type="entry name" value="HELICASE_ATP_BIND_1"/>
    <property type="match status" value="1"/>
</dbReference>
<dbReference type="GO" id="GO:0015616">
    <property type="term" value="F:DNA translocase activity"/>
    <property type="evidence" value="ECO:0007669"/>
    <property type="project" value="TreeGrafter"/>
</dbReference>
<evidence type="ECO:0000256" key="1">
    <source>
        <dbReference type="ARBA" id="ARBA00022801"/>
    </source>
</evidence>
<dbReference type="InterPro" id="IPR000330">
    <property type="entry name" value="SNF2_N"/>
</dbReference>
<dbReference type="GO" id="GO:0005524">
    <property type="term" value="F:ATP binding"/>
    <property type="evidence" value="ECO:0007669"/>
    <property type="project" value="InterPro"/>
</dbReference>
<dbReference type="AlphaFoldDB" id="A0A117M1B0"/>
<protein>
    <submittedName>
        <fullName evidence="6">SNF2-related protein</fullName>
    </submittedName>
</protein>
<evidence type="ECO:0000259" key="3">
    <source>
        <dbReference type="PROSITE" id="PS50966"/>
    </source>
</evidence>
<evidence type="ECO:0000259" key="5">
    <source>
        <dbReference type="PROSITE" id="PS51194"/>
    </source>
</evidence>
<dbReference type="Proteomes" id="UP000053860">
    <property type="component" value="Unassembled WGS sequence"/>
</dbReference>
<dbReference type="InterPro" id="IPR001650">
    <property type="entry name" value="Helicase_C-like"/>
</dbReference>
<dbReference type="PANTHER" id="PTHR45629:SF7">
    <property type="entry name" value="DNA EXCISION REPAIR PROTEIN ERCC-6-RELATED"/>
    <property type="match status" value="1"/>
</dbReference>
<dbReference type="InterPro" id="IPR050496">
    <property type="entry name" value="SNF2_RAD54_helicase_repair"/>
</dbReference>
<dbReference type="Pfam" id="PF12419">
    <property type="entry name" value="DUF3670"/>
    <property type="match status" value="1"/>
</dbReference>
<name>A0A117M1B0_9BACT</name>
<dbReference type="Gene3D" id="3.40.50.10810">
    <property type="entry name" value="Tandem AAA-ATPase domain"/>
    <property type="match status" value="1"/>
</dbReference>
<dbReference type="EMBL" id="LGGN01000005">
    <property type="protein sequence ID" value="KUK78757.1"/>
    <property type="molecule type" value="Genomic_DNA"/>
</dbReference>
<dbReference type="PROSITE" id="PS51194">
    <property type="entry name" value="HELICASE_CTER"/>
    <property type="match status" value="1"/>
</dbReference>
<dbReference type="InterPro" id="IPR049730">
    <property type="entry name" value="SNF2/RAD54-like_C"/>
</dbReference>
<dbReference type="PANTHER" id="PTHR45629">
    <property type="entry name" value="SNF2/RAD54 FAMILY MEMBER"/>
    <property type="match status" value="1"/>
</dbReference>
<dbReference type="Gene3D" id="3.40.50.300">
    <property type="entry name" value="P-loop containing nucleotide triphosphate hydrolases"/>
    <property type="match status" value="1"/>
</dbReference>
<dbReference type="SUPFAM" id="SSF52540">
    <property type="entry name" value="P-loop containing nucleoside triphosphate hydrolases"/>
    <property type="match status" value="2"/>
</dbReference>
<dbReference type="Pfam" id="PF00271">
    <property type="entry name" value="Helicase_C"/>
    <property type="match status" value="1"/>
</dbReference>
<proteinExistence type="predicted"/>
<dbReference type="PATRIC" id="fig|294710.3.peg.1456"/>
<dbReference type="Pfam" id="PF00176">
    <property type="entry name" value="SNF2-rel_dom"/>
    <property type="match status" value="1"/>
</dbReference>
<reference evidence="7" key="1">
    <citation type="journal article" date="2015" name="MBio">
        <title>Genome-Resolved Metagenomic Analysis Reveals Roles for Candidate Phyla and Other Microbial Community Members in Biogeochemical Transformations in Oil Reservoirs.</title>
        <authorList>
            <person name="Hu P."/>
            <person name="Tom L."/>
            <person name="Singh A."/>
            <person name="Thomas B.C."/>
            <person name="Baker B.J."/>
            <person name="Piceno Y.M."/>
            <person name="Andersen G.L."/>
            <person name="Banfield J.F."/>
        </authorList>
    </citation>
    <scope>NUCLEOTIDE SEQUENCE [LARGE SCALE GENOMIC DNA]</scope>
</reference>
<evidence type="ECO:0000256" key="2">
    <source>
        <dbReference type="PROSITE-ProRule" id="PRU00325"/>
    </source>
</evidence>
<dbReference type="InterPro" id="IPR014001">
    <property type="entry name" value="Helicase_ATP-bd"/>
</dbReference>
<dbReference type="SMART" id="SM00487">
    <property type="entry name" value="DEXDc"/>
    <property type="match status" value="1"/>
</dbReference>
<dbReference type="CDD" id="cd18793">
    <property type="entry name" value="SF2_C_SNF"/>
    <property type="match status" value="1"/>
</dbReference>
<dbReference type="InterPro" id="IPR038718">
    <property type="entry name" value="SNF2-like_sf"/>
</dbReference>
<dbReference type="InterPro" id="IPR027417">
    <property type="entry name" value="P-loop_NTPase"/>
</dbReference>
<keyword evidence="1" id="KW-0378">Hydrolase</keyword>
<gene>
    <name evidence="6" type="ORF">XD92_0070</name>
</gene>
<dbReference type="PROSITE" id="PS50966">
    <property type="entry name" value="ZF_SWIM"/>
    <property type="match status" value="1"/>
</dbReference>
<organism evidence="6 7">
    <name type="scientific">Proteiniphilum acetatigenes</name>
    <dbReference type="NCBI Taxonomy" id="294710"/>
    <lineage>
        <taxon>Bacteria</taxon>
        <taxon>Pseudomonadati</taxon>
        <taxon>Bacteroidota</taxon>
        <taxon>Bacteroidia</taxon>
        <taxon>Bacteroidales</taxon>
        <taxon>Dysgonomonadaceae</taxon>
        <taxon>Proteiniphilum</taxon>
    </lineage>
</organism>
<dbReference type="Pfam" id="PF04434">
    <property type="entry name" value="SWIM"/>
    <property type="match status" value="1"/>
</dbReference>
<dbReference type="SMART" id="SM00490">
    <property type="entry name" value="HELICc"/>
    <property type="match status" value="1"/>
</dbReference>
<feature type="domain" description="SWIM-type" evidence="3">
    <location>
        <begin position="145"/>
        <end position="179"/>
    </location>
</feature>
<dbReference type="GO" id="GO:0016787">
    <property type="term" value="F:hydrolase activity"/>
    <property type="evidence" value="ECO:0007669"/>
    <property type="project" value="UniProtKB-KW"/>
</dbReference>
<evidence type="ECO:0000313" key="7">
    <source>
        <dbReference type="Proteomes" id="UP000053860"/>
    </source>
</evidence>
<dbReference type="InterPro" id="IPR022138">
    <property type="entry name" value="DUF3670"/>
</dbReference>